<dbReference type="CTD" id="9450"/>
<reference evidence="3" key="1">
    <citation type="submission" date="2025-08" db="UniProtKB">
        <authorList>
            <consortium name="RefSeq"/>
        </authorList>
    </citation>
    <scope>IDENTIFICATION</scope>
</reference>
<protein>
    <submittedName>
        <fullName evidence="3">Lymphocyte antigen 86</fullName>
    </submittedName>
</protein>
<dbReference type="OrthoDB" id="9889383at2759"/>
<dbReference type="Proteomes" id="UP000504632">
    <property type="component" value="Chromosome 3"/>
</dbReference>
<dbReference type="InterPro" id="IPR014756">
    <property type="entry name" value="Ig_E-set"/>
</dbReference>
<dbReference type="FunCoup" id="A0A6J2UWM1">
    <property type="interactions" value="380"/>
</dbReference>
<dbReference type="InterPro" id="IPR003172">
    <property type="entry name" value="ML_dom"/>
</dbReference>
<dbReference type="GO" id="GO:0031666">
    <property type="term" value="P:positive regulation of lipopolysaccharide-mediated signaling pathway"/>
    <property type="evidence" value="ECO:0007669"/>
    <property type="project" value="TreeGrafter"/>
</dbReference>
<dbReference type="GO" id="GO:0045087">
    <property type="term" value="P:innate immune response"/>
    <property type="evidence" value="ECO:0007669"/>
    <property type="project" value="TreeGrafter"/>
</dbReference>
<dbReference type="InterPro" id="IPR039945">
    <property type="entry name" value="LY86"/>
</dbReference>
<dbReference type="Pfam" id="PF02221">
    <property type="entry name" value="E1_DerP2_DerF2"/>
    <property type="match status" value="1"/>
</dbReference>
<dbReference type="GeneID" id="115806752"/>
<name>A0A6J2UWM1_CHACN</name>
<feature type="domain" description="MD-2-related lipid-recognition" evidence="1">
    <location>
        <begin position="5"/>
        <end position="122"/>
    </location>
</feature>
<dbReference type="RefSeq" id="XP_030623476.1">
    <property type="nucleotide sequence ID" value="XM_030767616.1"/>
</dbReference>
<dbReference type="PANTHER" id="PTHR20838">
    <property type="entry name" value="LYMPHOCYTE ANTIGEN 86"/>
    <property type="match status" value="1"/>
</dbReference>
<dbReference type="Gene3D" id="2.60.40.770">
    <property type="match status" value="1"/>
</dbReference>
<proteinExistence type="predicted"/>
<dbReference type="InParanoid" id="A0A6J2UWM1"/>
<dbReference type="SMART" id="SM00737">
    <property type="entry name" value="ML"/>
    <property type="match status" value="1"/>
</dbReference>
<accession>A0A6J2UWM1</accession>
<sequence length="125" mass="14173">MEAYYRSCDPLQDISFTASPCLNIRDENINLKLSLMLRQSIDELYASIDFFLNQQPNPVAHIDESLCLPDFPGFSFCGRKKGEVVTIERSVRISKVATGRIDIHIVMFNQNGFQILCTNATVILK</sequence>
<evidence type="ECO:0000313" key="2">
    <source>
        <dbReference type="Proteomes" id="UP000504632"/>
    </source>
</evidence>
<dbReference type="SUPFAM" id="SSF81296">
    <property type="entry name" value="E set domains"/>
    <property type="match status" value="1"/>
</dbReference>
<keyword evidence="2" id="KW-1185">Reference proteome</keyword>
<gene>
    <name evidence="3" type="primary">ly86</name>
</gene>
<dbReference type="AlphaFoldDB" id="A0A6J2UWM1"/>
<organism evidence="2 3">
    <name type="scientific">Chanos chanos</name>
    <name type="common">Milkfish</name>
    <name type="synonym">Mugil chanos</name>
    <dbReference type="NCBI Taxonomy" id="29144"/>
    <lineage>
        <taxon>Eukaryota</taxon>
        <taxon>Metazoa</taxon>
        <taxon>Chordata</taxon>
        <taxon>Craniata</taxon>
        <taxon>Vertebrata</taxon>
        <taxon>Euteleostomi</taxon>
        <taxon>Actinopterygii</taxon>
        <taxon>Neopterygii</taxon>
        <taxon>Teleostei</taxon>
        <taxon>Ostariophysi</taxon>
        <taxon>Gonorynchiformes</taxon>
        <taxon>Chanidae</taxon>
        <taxon>Chanos</taxon>
    </lineage>
</organism>
<dbReference type="GO" id="GO:0007399">
    <property type="term" value="P:nervous system development"/>
    <property type="evidence" value="ECO:0007669"/>
    <property type="project" value="UniProtKB-ARBA"/>
</dbReference>
<evidence type="ECO:0000259" key="1">
    <source>
        <dbReference type="SMART" id="SM00737"/>
    </source>
</evidence>
<evidence type="ECO:0000313" key="3">
    <source>
        <dbReference type="RefSeq" id="XP_030623476.1"/>
    </source>
</evidence>
<dbReference type="PANTHER" id="PTHR20838:SF0">
    <property type="entry name" value="LYMPHOCYTE ANTIGEN 86"/>
    <property type="match status" value="1"/>
</dbReference>